<feature type="domain" description="UspA" evidence="3">
    <location>
        <begin position="166"/>
        <end position="301"/>
    </location>
</feature>
<accession>A0ABW2JCP0</accession>
<evidence type="ECO:0000313" key="5">
    <source>
        <dbReference type="Proteomes" id="UP001596523"/>
    </source>
</evidence>
<dbReference type="InterPro" id="IPR014729">
    <property type="entry name" value="Rossmann-like_a/b/a_fold"/>
</dbReference>
<reference evidence="5" key="1">
    <citation type="journal article" date="2019" name="Int. J. Syst. Evol. Microbiol.">
        <title>The Global Catalogue of Microorganisms (GCM) 10K type strain sequencing project: providing services to taxonomists for standard genome sequencing and annotation.</title>
        <authorList>
            <consortium name="The Broad Institute Genomics Platform"/>
            <consortium name="The Broad Institute Genome Sequencing Center for Infectious Disease"/>
            <person name="Wu L."/>
            <person name="Ma J."/>
        </authorList>
    </citation>
    <scope>NUCLEOTIDE SEQUENCE [LARGE SCALE GENOMIC DNA]</scope>
    <source>
        <strain evidence="5">SYNS20</strain>
    </source>
</reference>
<gene>
    <name evidence="4" type="ORF">ACFQVC_04535</name>
</gene>
<dbReference type="Pfam" id="PF00582">
    <property type="entry name" value="Usp"/>
    <property type="match status" value="2"/>
</dbReference>
<feature type="compositionally biased region" description="Basic and acidic residues" evidence="2">
    <location>
        <begin position="44"/>
        <end position="60"/>
    </location>
</feature>
<dbReference type="Gene3D" id="3.40.50.620">
    <property type="entry name" value="HUPs"/>
    <property type="match status" value="2"/>
</dbReference>
<dbReference type="RefSeq" id="WP_381826625.1">
    <property type="nucleotide sequence ID" value="NZ_JBHTCF010000001.1"/>
</dbReference>
<feature type="domain" description="UspA" evidence="3">
    <location>
        <begin position="8"/>
        <end position="143"/>
    </location>
</feature>
<proteinExistence type="inferred from homology"/>
<organism evidence="4 5">
    <name type="scientific">Streptomyces monticola</name>
    <dbReference type="NCBI Taxonomy" id="2666263"/>
    <lineage>
        <taxon>Bacteria</taxon>
        <taxon>Bacillati</taxon>
        <taxon>Actinomycetota</taxon>
        <taxon>Actinomycetes</taxon>
        <taxon>Kitasatosporales</taxon>
        <taxon>Streptomycetaceae</taxon>
        <taxon>Streptomyces</taxon>
    </lineage>
</organism>
<dbReference type="PRINTS" id="PR01438">
    <property type="entry name" value="UNVRSLSTRESS"/>
</dbReference>
<keyword evidence="5" id="KW-1185">Reference proteome</keyword>
<evidence type="ECO:0000313" key="4">
    <source>
        <dbReference type="EMBL" id="MFC7303482.1"/>
    </source>
</evidence>
<comment type="similarity">
    <text evidence="1">Belongs to the universal stress protein A family.</text>
</comment>
<dbReference type="Proteomes" id="UP001596523">
    <property type="component" value="Unassembled WGS sequence"/>
</dbReference>
<sequence length="303" mass="32405">MPPLTLITGIDGSRESLDAAAWAAREAERRGLVLQLLQAGAAHHDARRAEHFPPAESRDTPDDEADGPLLERAARQLTRAHPTLEIHTVRTPQPPVPALLDAAEPAEALVLGSRGFSAFAGFLVGSVALSVAARAGRPVILVRAGELPQDEHLPGPDGTAGPHSPYRPVVLGIDLDRPSDDLLAYAFEAAAVRRAPLRVLHSWTLPPLRTYPPGVTLPPEARELQEAKQQTLAAVLQPWHNKFPDIQVMEHVLYGRPAHHLIKAATGASLLTVGRTRAGTRLGGTAHSVVHHVTCPVAVVPHD</sequence>
<dbReference type="InterPro" id="IPR006016">
    <property type="entry name" value="UspA"/>
</dbReference>
<dbReference type="InterPro" id="IPR006015">
    <property type="entry name" value="Universal_stress_UspA"/>
</dbReference>
<dbReference type="PANTHER" id="PTHR46268">
    <property type="entry name" value="STRESS RESPONSE PROTEIN NHAX"/>
    <property type="match status" value="1"/>
</dbReference>
<protein>
    <submittedName>
        <fullName evidence="4">Universal stress protein</fullName>
    </submittedName>
</protein>
<evidence type="ECO:0000256" key="2">
    <source>
        <dbReference type="SAM" id="MobiDB-lite"/>
    </source>
</evidence>
<evidence type="ECO:0000259" key="3">
    <source>
        <dbReference type="Pfam" id="PF00582"/>
    </source>
</evidence>
<evidence type="ECO:0000256" key="1">
    <source>
        <dbReference type="ARBA" id="ARBA00008791"/>
    </source>
</evidence>
<feature type="region of interest" description="Disordered" evidence="2">
    <location>
        <begin position="44"/>
        <end position="66"/>
    </location>
</feature>
<dbReference type="SUPFAM" id="SSF52402">
    <property type="entry name" value="Adenine nucleotide alpha hydrolases-like"/>
    <property type="match status" value="2"/>
</dbReference>
<dbReference type="PANTHER" id="PTHR46268:SF6">
    <property type="entry name" value="UNIVERSAL STRESS PROTEIN UP12"/>
    <property type="match status" value="1"/>
</dbReference>
<comment type="caution">
    <text evidence="4">The sequence shown here is derived from an EMBL/GenBank/DDBJ whole genome shotgun (WGS) entry which is preliminary data.</text>
</comment>
<dbReference type="EMBL" id="JBHTCF010000001">
    <property type="protein sequence ID" value="MFC7303482.1"/>
    <property type="molecule type" value="Genomic_DNA"/>
</dbReference>
<name>A0ABW2JCP0_9ACTN</name>